<dbReference type="EMBL" id="HQ728264">
    <property type="protein sequence ID" value="AEJ81407.1"/>
    <property type="molecule type" value="Genomic_DNA"/>
</dbReference>
<reference evidence="1 2" key="1">
    <citation type="journal article" date="2011" name="Appl. Environ. Microbiol.">
        <title>Novel Virulent and Broad-Host-Range Erwinia amylovora Bacteriophages Reveal a High Degree of Mosaicism and a Relationship to Enterobacteriaceae Phages.</title>
        <authorList>
            <person name="Born Y."/>
            <person name="Fieseler L."/>
            <person name="Marazzi J."/>
            <person name="Lurz R."/>
            <person name="Duffy B."/>
            <person name="Loessner M.J."/>
        </authorList>
    </citation>
    <scope>NUCLEOTIDE SEQUENCE [LARGE SCALE GENOMIC DNA]</scope>
</reference>
<dbReference type="KEGG" id="vg:14010462"/>
<organism evidence="1 2">
    <name type="scientific">Erwinia phage vB_EamM-Y2</name>
    <dbReference type="NCBI Taxonomy" id="1051676"/>
    <lineage>
        <taxon>Viruses</taxon>
        <taxon>Duplodnaviria</taxon>
        <taxon>Heunggongvirae</taxon>
        <taxon>Uroviricota</taxon>
        <taxon>Caudoviricetes</taxon>
        <taxon>Chaseviridae</taxon>
        <taxon>Cleopatravirinae</taxon>
        <taxon>Loessnervirus</taxon>
        <taxon>Loessnervirus Y2</taxon>
    </lineage>
</organism>
<evidence type="ECO:0000313" key="1">
    <source>
        <dbReference type="EMBL" id="AEJ81407.1"/>
    </source>
</evidence>
<dbReference type="Proteomes" id="UP000008892">
    <property type="component" value="Segment"/>
</dbReference>
<keyword evidence="2" id="KW-1185">Reference proteome</keyword>
<proteinExistence type="predicted"/>
<name>G0YPY0_9CAUD</name>
<evidence type="ECO:0000313" key="2">
    <source>
        <dbReference type="Proteomes" id="UP000008892"/>
    </source>
</evidence>
<protein>
    <submittedName>
        <fullName evidence="1">Gp31</fullName>
    </submittedName>
</protein>
<sequence length="71" mass="7905">MIYGQINSRVSGEPLNEGYTLEQVVELADYCNEAECEIYEATNDLAVGPKLLLDMVKHIKELESKLGSQNS</sequence>
<dbReference type="RefSeq" id="YP_007004681.1">
    <property type="nucleotide sequence ID" value="NC_019504.1"/>
</dbReference>
<dbReference type="GeneID" id="14010462"/>
<accession>G0YPY0</accession>